<dbReference type="eggNOG" id="KOG3008">
    <property type="taxonomic scope" value="Eukaryota"/>
</dbReference>
<dbReference type="GO" id="GO:0009435">
    <property type="term" value="P:NAD+ biosynthetic process"/>
    <property type="evidence" value="ECO:0007669"/>
    <property type="project" value="UniProtKB-UniPathway"/>
</dbReference>
<dbReference type="InterPro" id="IPR022412">
    <property type="entry name" value="Quinolinate_PRibosylTrfase_N"/>
</dbReference>
<dbReference type="InParanoid" id="F2TX82"/>
<comment type="pathway">
    <text evidence="2 12">Cofactor biosynthesis; NAD(+) biosynthesis; nicotinate D-ribonucleotide from quinolinate: step 1/1.</text>
</comment>
<dbReference type="RefSeq" id="XP_004998166.1">
    <property type="nucleotide sequence ID" value="XM_004998109.1"/>
</dbReference>
<evidence type="ECO:0000256" key="7">
    <source>
        <dbReference type="ARBA" id="ARBA00022642"/>
    </source>
</evidence>
<evidence type="ECO:0000256" key="8">
    <source>
        <dbReference type="ARBA" id="ARBA00022676"/>
    </source>
</evidence>
<evidence type="ECO:0000256" key="1">
    <source>
        <dbReference type="ARBA" id="ARBA00003237"/>
    </source>
</evidence>
<keyword evidence="7 12" id="KW-0662">Pyridine nucleotide biosynthesis</keyword>
<dbReference type="AlphaFoldDB" id="F2TX82"/>
<feature type="domain" description="Quinolinate phosphoribosyl transferase N-terminal" evidence="14">
    <location>
        <begin position="42"/>
        <end position="120"/>
    </location>
</feature>
<dbReference type="GeneID" id="16078762"/>
<dbReference type="EC" id="2.4.2.19" evidence="5 12"/>
<dbReference type="FunFam" id="3.20.20.70:FF:000090">
    <property type="entry name" value="Nicotinate-nucleotide pyrophosphorylase [carboxylating]"/>
    <property type="match status" value="1"/>
</dbReference>
<evidence type="ECO:0000256" key="9">
    <source>
        <dbReference type="ARBA" id="ARBA00022679"/>
    </source>
</evidence>
<dbReference type="SUPFAM" id="SSF51690">
    <property type="entry name" value="Nicotinate/Quinolinate PRTase C-terminal domain-like"/>
    <property type="match status" value="1"/>
</dbReference>
<dbReference type="PIRSF" id="PIRSF006250">
    <property type="entry name" value="NadC_ModD"/>
    <property type="match status" value="1"/>
</dbReference>
<dbReference type="InterPro" id="IPR002638">
    <property type="entry name" value="Quinolinate_PRibosylTrfase_C"/>
</dbReference>
<dbReference type="Gene3D" id="3.90.1170.20">
    <property type="entry name" value="Quinolinate phosphoribosyl transferase, N-terminal domain"/>
    <property type="match status" value="1"/>
</dbReference>
<comment type="function">
    <text evidence="1 12">Involved in the catabolism of quinolinic acid (QA).</text>
</comment>
<comment type="subunit">
    <text evidence="4 12">Hexamer formed by 3 homodimers.</text>
</comment>
<dbReference type="EMBL" id="GL832956">
    <property type="protein sequence ID" value="EGD75991.1"/>
    <property type="molecule type" value="Genomic_DNA"/>
</dbReference>
<dbReference type="InterPro" id="IPR013785">
    <property type="entry name" value="Aldolase_TIM"/>
</dbReference>
<dbReference type="GO" id="GO:0034213">
    <property type="term" value="P:quinolinate catabolic process"/>
    <property type="evidence" value="ECO:0007669"/>
    <property type="project" value="TreeGrafter"/>
</dbReference>
<evidence type="ECO:0000313" key="15">
    <source>
        <dbReference type="EMBL" id="EGD75991.1"/>
    </source>
</evidence>
<evidence type="ECO:0000256" key="12">
    <source>
        <dbReference type="PIRNR" id="PIRNR006250"/>
    </source>
</evidence>
<dbReference type="InterPro" id="IPR027277">
    <property type="entry name" value="NadC/ModD"/>
</dbReference>
<dbReference type="PANTHER" id="PTHR32179">
    <property type="entry name" value="NICOTINATE-NUCLEOTIDE PYROPHOSPHORYLASE [CARBOXYLATING]"/>
    <property type="match status" value="1"/>
</dbReference>
<evidence type="ECO:0000259" key="13">
    <source>
        <dbReference type="Pfam" id="PF01729"/>
    </source>
</evidence>
<evidence type="ECO:0000256" key="10">
    <source>
        <dbReference type="ARBA" id="ARBA00033102"/>
    </source>
</evidence>
<dbReference type="Pfam" id="PF01729">
    <property type="entry name" value="QRPTase_C"/>
    <property type="match status" value="1"/>
</dbReference>
<dbReference type="GO" id="GO:0005737">
    <property type="term" value="C:cytoplasm"/>
    <property type="evidence" value="ECO:0007669"/>
    <property type="project" value="TreeGrafter"/>
</dbReference>
<evidence type="ECO:0000256" key="5">
    <source>
        <dbReference type="ARBA" id="ARBA00011944"/>
    </source>
</evidence>
<dbReference type="OMA" id="DIVMCDN"/>
<reference evidence="15" key="1">
    <citation type="submission" date="2009-08" db="EMBL/GenBank/DDBJ databases">
        <title>Annotation of Salpingoeca rosetta.</title>
        <authorList>
            <consortium name="The Broad Institute Genome Sequencing Platform"/>
            <person name="Russ C."/>
            <person name="Cuomo C."/>
            <person name="Burger G."/>
            <person name="Gray M.W."/>
            <person name="Holland P.W.H."/>
            <person name="King N."/>
            <person name="Lang F.B.F."/>
            <person name="Roger A.J."/>
            <person name="Ruiz-Trillo I."/>
            <person name="Young S.K."/>
            <person name="Zeng Q."/>
            <person name="Gargeya S."/>
            <person name="Alvarado L."/>
            <person name="Berlin A."/>
            <person name="Chapman S.B."/>
            <person name="Chen Z."/>
            <person name="Freedman E."/>
            <person name="Gellesch M."/>
            <person name="Goldberg J."/>
            <person name="Griggs A."/>
            <person name="Gujja S."/>
            <person name="Heilman E."/>
            <person name="Heiman D."/>
            <person name="Howarth C."/>
            <person name="Mehta T."/>
            <person name="Neiman D."/>
            <person name="Pearson M."/>
            <person name="Roberts A."/>
            <person name="Saif S."/>
            <person name="Shea T."/>
            <person name="Shenoy N."/>
            <person name="Sisk P."/>
            <person name="Stolte C."/>
            <person name="Sykes S."/>
            <person name="White J."/>
            <person name="Yandava C."/>
            <person name="Haas B."/>
            <person name="Nusbaum C."/>
            <person name="Birren B."/>
        </authorList>
    </citation>
    <scope>NUCLEOTIDE SEQUENCE [LARGE SCALE GENOMIC DNA]</scope>
    <source>
        <strain evidence="15">ATCC 50818</strain>
    </source>
</reference>
<dbReference type="FunFam" id="3.90.1170.20:FF:000003">
    <property type="entry name" value="Nicotinate-nucleotide pyrophosphorylase [carboxylating]"/>
    <property type="match status" value="1"/>
</dbReference>
<dbReference type="Pfam" id="PF02749">
    <property type="entry name" value="QRPTase_N"/>
    <property type="match status" value="1"/>
</dbReference>
<name>F2TX82_SALR5</name>
<dbReference type="NCBIfam" id="TIGR00078">
    <property type="entry name" value="nadC"/>
    <property type="match status" value="1"/>
</dbReference>
<keyword evidence="8 12" id="KW-0328">Glycosyltransferase</keyword>
<evidence type="ECO:0000259" key="14">
    <source>
        <dbReference type="Pfam" id="PF02749"/>
    </source>
</evidence>
<dbReference type="FunCoup" id="F2TX82">
    <property type="interactions" value="189"/>
</dbReference>
<dbReference type="UniPathway" id="UPA00253">
    <property type="reaction ID" value="UER00331"/>
</dbReference>
<dbReference type="InterPro" id="IPR004393">
    <property type="entry name" value="NadC"/>
</dbReference>
<organism evidence="16">
    <name type="scientific">Salpingoeca rosetta (strain ATCC 50818 / BSB-021)</name>
    <dbReference type="NCBI Taxonomy" id="946362"/>
    <lineage>
        <taxon>Eukaryota</taxon>
        <taxon>Choanoflagellata</taxon>
        <taxon>Craspedida</taxon>
        <taxon>Salpingoecidae</taxon>
        <taxon>Salpingoeca</taxon>
    </lineage>
</organism>
<sequence length="295" mass="31785">MTTTAGTKAYDGLIPEGRLDELVRAWLAEDVPSFDIGGAVVGTKQETATLLCKSPGVLAGRPFFDAVFRHLGCKVTWEREEGEMLAPSPGERIQVATVQGEARKILLGERVALNTLARASGIATRSRKMISLKEEKGWKGVVAGTRKTTPGFRLVEKHAMLVGGADCHRMDLSSMVMLKDNHIWSQGSIPAAVSKARDMAGFSVKIEVECGTEEEAREAIAAGADVVMLDNFSPDDLGCAAARIKDDHPHIIVEGSGGITVESIQSYMHPSVDVLSTSWIHQGTPHVDFSLKINH</sequence>
<dbReference type="STRING" id="946362.F2TX82"/>
<dbReference type="InterPro" id="IPR037128">
    <property type="entry name" value="Quinolinate_PRibosylTase_N_sf"/>
</dbReference>
<evidence type="ECO:0000313" key="16">
    <source>
        <dbReference type="Proteomes" id="UP000007799"/>
    </source>
</evidence>
<comment type="similarity">
    <text evidence="3 12">Belongs to the NadC/ModD family.</text>
</comment>
<evidence type="ECO:0000256" key="2">
    <source>
        <dbReference type="ARBA" id="ARBA00004893"/>
    </source>
</evidence>
<keyword evidence="16" id="KW-1185">Reference proteome</keyword>
<dbReference type="GO" id="GO:0004514">
    <property type="term" value="F:nicotinate-nucleotide diphosphorylase (carboxylating) activity"/>
    <property type="evidence" value="ECO:0007669"/>
    <property type="project" value="UniProtKB-EC"/>
</dbReference>
<dbReference type="Gene3D" id="3.20.20.70">
    <property type="entry name" value="Aldolase class I"/>
    <property type="match status" value="1"/>
</dbReference>
<dbReference type="Proteomes" id="UP000007799">
    <property type="component" value="Unassembled WGS sequence"/>
</dbReference>
<dbReference type="KEGG" id="sre:PTSG_00698"/>
<accession>F2TX82</accession>
<evidence type="ECO:0000256" key="3">
    <source>
        <dbReference type="ARBA" id="ARBA00009400"/>
    </source>
</evidence>
<keyword evidence="9 12" id="KW-0808">Transferase</keyword>
<protein>
    <recommendedName>
        <fullName evidence="6 12">Nicotinate-nucleotide pyrophosphorylase [carboxylating]</fullName>
        <ecNumber evidence="5 12">2.4.2.19</ecNumber>
    </recommendedName>
    <alternativeName>
        <fullName evidence="10 12">Quinolinate phosphoribosyltransferase [decarboxylating]</fullName>
    </alternativeName>
</protein>
<dbReference type="InterPro" id="IPR036068">
    <property type="entry name" value="Nicotinate_pribotase-like_C"/>
</dbReference>
<evidence type="ECO:0000256" key="11">
    <source>
        <dbReference type="ARBA" id="ARBA00047445"/>
    </source>
</evidence>
<evidence type="ECO:0000256" key="4">
    <source>
        <dbReference type="ARBA" id="ARBA00011218"/>
    </source>
</evidence>
<dbReference type="OrthoDB" id="10067394at2759"/>
<proteinExistence type="inferred from homology"/>
<gene>
    <name evidence="15" type="ORF">PTSG_00698</name>
</gene>
<dbReference type="CDD" id="cd01572">
    <property type="entry name" value="QPRTase"/>
    <property type="match status" value="1"/>
</dbReference>
<evidence type="ECO:0000256" key="6">
    <source>
        <dbReference type="ARBA" id="ARBA00020990"/>
    </source>
</evidence>
<dbReference type="PANTHER" id="PTHR32179:SF3">
    <property type="entry name" value="NICOTINATE-NUCLEOTIDE PYROPHOSPHORYLASE [CARBOXYLATING]"/>
    <property type="match status" value="1"/>
</dbReference>
<dbReference type="SUPFAM" id="SSF54675">
    <property type="entry name" value="Nicotinate/Quinolinate PRTase N-terminal domain-like"/>
    <property type="match status" value="1"/>
</dbReference>
<comment type="catalytic activity">
    <reaction evidence="11 12">
        <text>nicotinate beta-D-ribonucleotide + CO2 + diphosphate = quinolinate + 5-phospho-alpha-D-ribose 1-diphosphate + 2 H(+)</text>
        <dbReference type="Rhea" id="RHEA:12733"/>
        <dbReference type="ChEBI" id="CHEBI:15378"/>
        <dbReference type="ChEBI" id="CHEBI:16526"/>
        <dbReference type="ChEBI" id="CHEBI:29959"/>
        <dbReference type="ChEBI" id="CHEBI:33019"/>
        <dbReference type="ChEBI" id="CHEBI:57502"/>
        <dbReference type="ChEBI" id="CHEBI:58017"/>
        <dbReference type="EC" id="2.4.2.19"/>
    </reaction>
</comment>
<feature type="domain" description="Quinolinate phosphoribosyl transferase C-terminal" evidence="13">
    <location>
        <begin position="122"/>
        <end position="292"/>
    </location>
</feature>